<feature type="transmembrane region" description="Helical" evidence="8">
    <location>
        <begin position="153"/>
        <end position="176"/>
    </location>
</feature>
<evidence type="ECO:0000313" key="11">
    <source>
        <dbReference type="Proteomes" id="UP000324897"/>
    </source>
</evidence>
<dbReference type="Proteomes" id="UP000324897">
    <property type="component" value="Unassembled WGS sequence"/>
</dbReference>
<feature type="transmembrane region" description="Helical" evidence="8">
    <location>
        <begin position="86"/>
        <end position="103"/>
    </location>
</feature>
<organism evidence="10 11">
    <name type="scientific">Eragrostis curvula</name>
    <name type="common">weeping love grass</name>
    <dbReference type="NCBI Taxonomy" id="38414"/>
    <lineage>
        <taxon>Eukaryota</taxon>
        <taxon>Viridiplantae</taxon>
        <taxon>Streptophyta</taxon>
        <taxon>Embryophyta</taxon>
        <taxon>Tracheophyta</taxon>
        <taxon>Spermatophyta</taxon>
        <taxon>Magnoliopsida</taxon>
        <taxon>Liliopsida</taxon>
        <taxon>Poales</taxon>
        <taxon>Poaceae</taxon>
        <taxon>PACMAD clade</taxon>
        <taxon>Chloridoideae</taxon>
        <taxon>Eragrostideae</taxon>
        <taxon>Eragrostidinae</taxon>
        <taxon>Eragrostis</taxon>
    </lineage>
</organism>
<comment type="similarity">
    <text evidence="2">Belongs to the wax synthase family.</text>
</comment>
<evidence type="ECO:0000256" key="3">
    <source>
        <dbReference type="ARBA" id="ARBA00022679"/>
    </source>
</evidence>
<dbReference type="InterPro" id="IPR044851">
    <property type="entry name" value="Wax_synthase"/>
</dbReference>
<dbReference type="PANTHER" id="PTHR31595">
    <property type="entry name" value="LONG-CHAIN-ALCOHOL O-FATTY-ACYLTRANSFERASE 3-RELATED"/>
    <property type="match status" value="1"/>
</dbReference>
<comment type="subcellular location">
    <subcellularLocation>
        <location evidence="1">Membrane</location>
        <topology evidence="1">Multi-pass membrane protein</topology>
    </subcellularLocation>
</comment>
<feature type="transmembrane region" description="Helical" evidence="8">
    <location>
        <begin position="60"/>
        <end position="80"/>
    </location>
</feature>
<evidence type="ECO:0000256" key="4">
    <source>
        <dbReference type="ARBA" id="ARBA00022692"/>
    </source>
</evidence>
<keyword evidence="11" id="KW-1185">Reference proteome</keyword>
<feature type="transmembrane region" description="Helical" evidence="8">
    <location>
        <begin position="7"/>
        <end position="24"/>
    </location>
</feature>
<accession>A0A5J9SYL1</accession>
<keyword evidence="3" id="KW-0808">Transferase</keyword>
<feature type="transmembrane region" description="Helical" evidence="8">
    <location>
        <begin position="36"/>
        <end position="53"/>
    </location>
</feature>
<evidence type="ECO:0000256" key="5">
    <source>
        <dbReference type="ARBA" id="ARBA00022989"/>
    </source>
</evidence>
<gene>
    <name evidence="10" type="ORF">EJB05_50262</name>
</gene>
<dbReference type="InterPro" id="IPR032805">
    <property type="entry name" value="Wax_synthase_dom"/>
</dbReference>
<dbReference type="EMBL" id="RWGY01000088">
    <property type="protein sequence ID" value="TVU04169.1"/>
    <property type="molecule type" value="Genomic_DNA"/>
</dbReference>
<dbReference type="OrthoDB" id="1077582at2759"/>
<proteinExistence type="inferred from homology"/>
<dbReference type="GO" id="GO:0016020">
    <property type="term" value="C:membrane"/>
    <property type="evidence" value="ECO:0007669"/>
    <property type="project" value="UniProtKB-SubCell"/>
</dbReference>
<name>A0A5J9SYL1_9POAL</name>
<evidence type="ECO:0000259" key="9">
    <source>
        <dbReference type="Pfam" id="PF13813"/>
    </source>
</evidence>
<evidence type="ECO:0000256" key="1">
    <source>
        <dbReference type="ARBA" id="ARBA00004141"/>
    </source>
</evidence>
<keyword evidence="7" id="KW-0012">Acyltransferase</keyword>
<reference evidence="10 11" key="1">
    <citation type="journal article" date="2019" name="Sci. Rep.">
        <title>A high-quality genome of Eragrostis curvula grass provides insights into Poaceae evolution and supports new strategies to enhance forage quality.</title>
        <authorList>
            <person name="Carballo J."/>
            <person name="Santos B.A.C.M."/>
            <person name="Zappacosta D."/>
            <person name="Garbus I."/>
            <person name="Selva J.P."/>
            <person name="Gallo C.A."/>
            <person name="Diaz A."/>
            <person name="Albertini E."/>
            <person name="Caccamo M."/>
            <person name="Echenique V."/>
        </authorList>
    </citation>
    <scope>NUCLEOTIDE SEQUENCE [LARGE SCALE GENOMIC DNA]</scope>
    <source>
        <strain evidence="11">cv. Victoria</strain>
        <tissue evidence="10">Leaf</tissue>
    </source>
</reference>
<sequence length="327" mass="34849">MELLRDNVPMVSLSVTAAALYARFASSRLPPGLPRFAALLPVIAFFAVAPLAFSSSILRFVAGFFLGWLGTFKVALLAAGRGPLDPALPVVPFLFIAAFPVKLKGSDGGGGRRPAAASEGPLSRAVEVALLAAILRLYPFIHTLHRYVRYCAYGVHLYCLLNLLLPCTAAAGLALAGMELEMQFDRPYLSSSLREFWGRRWNLMVSAILRSAVYDPVRARVGRHARGHGVLPPPAPAHRRDGRLLPHPRRVLPRRGLVRAEVEGQGVAAAAAAGHVSASVGVHGGDHVLARLPADLPGWGRGDAAAGVGGRAGVLCRHRPKPAPVFY</sequence>
<keyword evidence="6 8" id="KW-0472">Membrane</keyword>
<protein>
    <recommendedName>
        <fullName evidence="9">Wax synthase domain-containing protein</fullName>
    </recommendedName>
</protein>
<keyword evidence="5 8" id="KW-1133">Transmembrane helix</keyword>
<dbReference type="PANTHER" id="PTHR31595:SF35">
    <property type="entry name" value="OSJNBA0009K15.16 PROTEIN"/>
    <property type="match status" value="1"/>
</dbReference>
<dbReference type="GO" id="GO:0006629">
    <property type="term" value="P:lipid metabolic process"/>
    <property type="evidence" value="ECO:0007669"/>
    <property type="project" value="InterPro"/>
</dbReference>
<keyword evidence="4 8" id="KW-0812">Transmembrane</keyword>
<evidence type="ECO:0000313" key="10">
    <source>
        <dbReference type="EMBL" id="TVU04169.1"/>
    </source>
</evidence>
<dbReference type="GO" id="GO:0008374">
    <property type="term" value="F:O-acyltransferase activity"/>
    <property type="evidence" value="ECO:0007669"/>
    <property type="project" value="InterPro"/>
</dbReference>
<feature type="domain" description="Wax synthase" evidence="9">
    <location>
        <begin position="183"/>
        <end position="222"/>
    </location>
</feature>
<dbReference type="AlphaFoldDB" id="A0A5J9SYL1"/>
<feature type="non-terminal residue" evidence="10">
    <location>
        <position position="1"/>
    </location>
</feature>
<dbReference type="Gramene" id="TVU04169">
    <property type="protein sequence ID" value="TVU04169"/>
    <property type="gene ID" value="EJB05_50262"/>
</dbReference>
<evidence type="ECO:0000256" key="8">
    <source>
        <dbReference type="SAM" id="Phobius"/>
    </source>
</evidence>
<evidence type="ECO:0000256" key="2">
    <source>
        <dbReference type="ARBA" id="ARBA00007282"/>
    </source>
</evidence>
<evidence type="ECO:0000256" key="6">
    <source>
        <dbReference type="ARBA" id="ARBA00023136"/>
    </source>
</evidence>
<dbReference type="Pfam" id="PF13813">
    <property type="entry name" value="MBOAT_2"/>
    <property type="match status" value="1"/>
</dbReference>
<evidence type="ECO:0000256" key="7">
    <source>
        <dbReference type="ARBA" id="ARBA00023315"/>
    </source>
</evidence>
<comment type="caution">
    <text evidence="10">The sequence shown here is derived from an EMBL/GenBank/DDBJ whole genome shotgun (WGS) entry which is preliminary data.</text>
</comment>